<evidence type="ECO:0000313" key="3">
    <source>
        <dbReference type="RefSeq" id="XP_003746434.1"/>
    </source>
</evidence>
<protein>
    <submittedName>
        <fullName evidence="3">Uncharacterized protein LOC100900790</fullName>
    </submittedName>
</protein>
<dbReference type="PANTHER" id="PTHR13318:SF247">
    <property type="entry name" value="GH16156P"/>
    <property type="match status" value="1"/>
</dbReference>
<reference evidence="3" key="1">
    <citation type="submission" date="2025-08" db="UniProtKB">
        <authorList>
            <consortium name="RefSeq"/>
        </authorList>
    </citation>
    <scope>IDENTIFICATION</scope>
</reference>
<proteinExistence type="predicted"/>
<dbReference type="GO" id="GO:0019005">
    <property type="term" value="C:SCF ubiquitin ligase complex"/>
    <property type="evidence" value="ECO:0007669"/>
    <property type="project" value="TreeGrafter"/>
</dbReference>
<evidence type="ECO:0000259" key="1">
    <source>
        <dbReference type="SMART" id="SM00256"/>
    </source>
</evidence>
<organism evidence="2 3">
    <name type="scientific">Galendromus occidentalis</name>
    <name type="common">western predatory mite</name>
    <dbReference type="NCBI Taxonomy" id="34638"/>
    <lineage>
        <taxon>Eukaryota</taxon>
        <taxon>Metazoa</taxon>
        <taxon>Ecdysozoa</taxon>
        <taxon>Arthropoda</taxon>
        <taxon>Chelicerata</taxon>
        <taxon>Arachnida</taxon>
        <taxon>Acari</taxon>
        <taxon>Parasitiformes</taxon>
        <taxon>Mesostigmata</taxon>
        <taxon>Gamasina</taxon>
        <taxon>Phytoseioidea</taxon>
        <taxon>Phytoseiidae</taxon>
        <taxon>Typhlodrominae</taxon>
        <taxon>Galendromus</taxon>
    </lineage>
</organism>
<dbReference type="SUPFAM" id="SSF81383">
    <property type="entry name" value="F-box domain"/>
    <property type="match status" value="1"/>
</dbReference>
<dbReference type="KEGG" id="goe:100900790"/>
<dbReference type="SMART" id="SM00256">
    <property type="entry name" value="FBOX"/>
    <property type="match status" value="1"/>
</dbReference>
<gene>
    <name evidence="3" type="primary">LOC100900790</name>
</gene>
<name>A0AAJ6VZL4_9ACAR</name>
<dbReference type="AlphaFoldDB" id="A0AAJ6VZL4"/>
<accession>A0AAJ6VZL4</accession>
<dbReference type="InterPro" id="IPR036047">
    <property type="entry name" value="F-box-like_dom_sf"/>
</dbReference>
<evidence type="ECO:0000313" key="2">
    <source>
        <dbReference type="Proteomes" id="UP000694867"/>
    </source>
</evidence>
<dbReference type="PANTHER" id="PTHR13318">
    <property type="entry name" value="PARTNER OF PAIRED, ISOFORM B-RELATED"/>
    <property type="match status" value="1"/>
</dbReference>
<sequence>MMLKLLPEMLQESILLKLNPIDRLACASACSHLADLLTTPTLLKDFWFTIRGSDAAAASDMLRSRRRYWRLHIQDARLSLFNDVFWSKVGEDIRELRITSCRWSSEVFYNILRQCRKLESLEFEGEWWSESEPALLPPDETFREPILCLRHLHLRIECTREALAQFLGLIPNLTSFFLSSFPTVPDELAFDINSLLGTKRKLTRFGIRQVDINDASMVQILAKYSETLEDLRIPCGSQITQKTLDAISKCKRLRQLSLERIREEVVEDRHLEKILLECHDLEILNVYFGDFPRTGYLRYIDRPKKLRKLCLGDRMSFGWLDVLQRTSALQELELNMADDTIEDYRKIARLTELRCLTLLGKGPSPECFGCLVENLKNLRDFRLHCTNLTDTDGIKFRLLKNLRKLSIVGAAQITDRTFELGLGSPSLEKLVIVESPLTDDGLVGIAMYHARLIEFCLVLIKDMEHEIRWPFPDEDELVREHLVLMQQQQQLFIPVMQEQLLFLQQAQRQDLDRFRALIQQQQLQLEQYRKRFILYMDYAQQRGRKEERTIALVEHHFSVVDQLQKRLSYEMEYQQTLQQQLNSQQSTSSARDGSDFERDYSVIRDQLFILEQYQLRLFGMMEQEGQERQIQKQLLLLQEHGHVQQQQNEFVPLLHEQLLLLQRQRSVLGRQPQQAHERDRVLSVVKQQLLILRQYQERLFSIVDKTSELLLLEKHQQQIIAIMQEHLLLLQRQQHRQQPQEQERIYSVLQQQLLTLKQCQEKLFSSP</sequence>
<keyword evidence="2" id="KW-1185">Reference proteome</keyword>
<dbReference type="Proteomes" id="UP000694867">
    <property type="component" value="Unplaced"/>
</dbReference>
<dbReference type="GeneID" id="100900790"/>
<dbReference type="RefSeq" id="XP_003746434.1">
    <property type="nucleotide sequence ID" value="XM_003746386.1"/>
</dbReference>
<dbReference type="InterPro" id="IPR032675">
    <property type="entry name" value="LRR_dom_sf"/>
</dbReference>
<dbReference type="GO" id="GO:0031146">
    <property type="term" value="P:SCF-dependent proteasomal ubiquitin-dependent protein catabolic process"/>
    <property type="evidence" value="ECO:0007669"/>
    <property type="project" value="TreeGrafter"/>
</dbReference>
<feature type="domain" description="F-box" evidence="1">
    <location>
        <begin position="6"/>
        <end position="46"/>
    </location>
</feature>
<dbReference type="InterPro" id="IPR001810">
    <property type="entry name" value="F-box_dom"/>
</dbReference>
<dbReference type="Gene3D" id="3.80.10.10">
    <property type="entry name" value="Ribonuclease Inhibitor"/>
    <property type="match status" value="1"/>
</dbReference>
<dbReference type="SUPFAM" id="SSF52058">
    <property type="entry name" value="L domain-like"/>
    <property type="match status" value="1"/>
</dbReference>